<name>A0A5B7JXB8_PORTR</name>
<comment type="caution">
    <text evidence="1">The sequence shown here is derived from an EMBL/GenBank/DDBJ whole genome shotgun (WGS) entry which is preliminary data.</text>
</comment>
<dbReference type="Proteomes" id="UP000324222">
    <property type="component" value="Unassembled WGS sequence"/>
</dbReference>
<sequence>MQRWAKIKIPTRTHAHSDTQWFPSALRSSIFCASSFLPHHQFQEDSKANISRLSPPLTAPSRNELMTEVYAEYSVSSPTPAPQSTSRWHLPLFHAKQQRTYVMLKNK</sequence>
<gene>
    <name evidence="1" type="ORF">E2C01_094347</name>
</gene>
<dbReference type="AlphaFoldDB" id="A0A5B7JXB8"/>
<organism evidence="1 2">
    <name type="scientific">Portunus trituberculatus</name>
    <name type="common">Swimming crab</name>
    <name type="synonym">Neptunus trituberculatus</name>
    <dbReference type="NCBI Taxonomy" id="210409"/>
    <lineage>
        <taxon>Eukaryota</taxon>
        <taxon>Metazoa</taxon>
        <taxon>Ecdysozoa</taxon>
        <taxon>Arthropoda</taxon>
        <taxon>Crustacea</taxon>
        <taxon>Multicrustacea</taxon>
        <taxon>Malacostraca</taxon>
        <taxon>Eumalacostraca</taxon>
        <taxon>Eucarida</taxon>
        <taxon>Decapoda</taxon>
        <taxon>Pleocyemata</taxon>
        <taxon>Brachyura</taxon>
        <taxon>Eubrachyura</taxon>
        <taxon>Portunoidea</taxon>
        <taxon>Portunidae</taxon>
        <taxon>Portuninae</taxon>
        <taxon>Portunus</taxon>
    </lineage>
</organism>
<dbReference type="EMBL" id="VSRR010116330">
    <property type="protein sequence ID" value="MPC98956.1"/>
    <property type="molecule type" value="Genomic_DNA"/>
</dbReference>
<accession>A0A5B7JXB8</accession>
<evidence type="ECO:0000313" key="1">
    <source>
        <dbReference type="EMBL" id="MPC98956.1"/>
    </source>
</evidence>
<proteinExistence type="predicted"/>
<evidence type="ECO:0000313" key="2">
    <source>
        <dbReference type="Proteomes" id="UP000324222"/>
    </source>
</evidence>
<keyword evidence="2" id="KW-1185">Reference proteome</keyword>
<protein>
    <submittedName>
        <fullName evidence="1">Uncharacterized protein</fullName>
    </submittedName>
</protein>
<reference evidence="1 2" key="1">
    <citation type="submission" date="2019-05" db="EMBL/GenBank/DDBJ databases">
        <title>Another draft genome of Portunus trituberculatus and its Hox gene families provides insights of decapod evolution.</title>
        <authorList>
            <person name="Jeong J.-H."/>
            <person name="Song I."/>
            <person name="Kim S."/>
            <person name="Choi T."/>
            <person name="Kim D."/>
            <person name="Ryu S."/>
            <person name="Kim W."/>
        </authorList>
    </citation>
    <scope>NUCLEOTIDE SEQUENCE [LARGE SCALE GENOMIC DNA]</scope>
    <source>
        <tissue evidence="1">Muscle</tissue>
    </source>
</reference>